<sequence>MTTYHPPVVACIGAGQLARMLATEAGELGFCLRVLADSPSDPAAFVCPETVVGSADDPAALRELLDGADVVTFEHELIPDTVFDVAAATGVPARPAQSALLYAKDKLAMRQRLGELGLPMPAWANGADLDAVKDVGRRCGWPLVAKISHGGYDGRGVRLVSSLDEFKTWREGLDEGIECLVEQRVPFSSELAVMAARRASGELRTYIPMQTWQEQGQCAAVLEPAQIPVDIIDQAEELARQIGVELDITGVYAVEMFLVKTPNGKYHLYINELAMRPHNSGHWTQDGCVTSQFEQHLRAVLDLPLGDTSRTAPYTAMANVLGSKLEDPAQAVTKVMEKYPEAKIHLYRKSNRPKRKLGHVNVCGTDPDLELSSARAAANLLMGK</sequence>
<organism evidence="7 8">
    <name type="scientific">Mobiluncus curtisii</name>
    <dbReference type="NCBI Taxonomy" id="2051"/>
    <lineage>
        <taxon>Bacteria</taxon>
        <taxon>Bacillati</taxon>
        <taxon>Actinomycetota</taxon>
        <taxon>Actinomycetes</taxon>
        <taxon>Actinomycetales</taxon>
        <taxon>Actinomycetaceae</taxon>
        <taxon>Mobiluncus</taxon>
    </lineage>
</organism>
<comment type="subunit">
    <text evidence="4 5">Homodimer.</text>
</comment>
<proteinExistence type="inferred from homology"/>
<feature type="binding site" evidence="4">
    <location>
        <begin position="271"/>
        <end position="272"/>
    </location>
    <ligand>
        <name>ATP</name>
        <dbReference type="ChEBI" id="CHEBI:30616"/>
    </ligand>
</feature>
<comment type="similarity">
    <text evidence="4 5">Belongs to the PurK/PurT family.</text>
</comment>
<dbReference type="PANTHER" id="PTHR11609">
    <property type="entry name" value="PURINE BIOSYNTHESIS PROTEIN 6/7, PUR6/7"/>
    <property type="match status" value="1"/>
</dbReference>
<evidence type="ECO:0000256" key="2">
    <source>
        <dbReference type="ARBA" id="ARBA00022755"/>
    </source>
</evidence>
<dbReference type="RefSeq" id="WP_004011163.1">
    <property type="nucleotide sequence ID" value="NZ_CP068112.1"/>
</dbReference>
<dbReference type="GO" id="GO:0005524">
    <property type="term" value="F:ATP binding"/>
    <property type="evidence" value="ECO:0007669"/>
    <property type="project" value="UniProtKB-UniRule"/>
</dbReference>
<dbReference type="NCBIfam" id="TIGR01161">
    <property type="entry name" value="purK"/>
    <property type="match status" value="1"/>
</dbReference>
<dbReference type="InterPro" id="IPR011054">
    <property type="entry name" value="Rudment_hybrid_motif"/>
</dbReference>
<reference evidence="7 8" key="1">
    <citation type="submission" date="2018-06" db="EMBL/GenBank/DDBJ databases">
        <authorList>
            <consortium name="Pathogen Informatics"/>
            <person name="Doyle S."/>
        </authorList>
    </citation>
    <scope>NUCLEOTIDE SEQUENCE [LARGE SCALE GENOMIC DNA]</scope>
    <source>
        <strain evidence="7 8">NCTC11820</strain>
    </source>
</reference>
<evidence type="ECO:0000313" key="8">
    <source>
        <dbReference type="Proteomes" id="UP000250245"/>
    </source>
</evidence>
<feature type="binding site" evidence="4">
    <location>
        <begin position="182"/>
        <end position="185"/>
    </location>
    <ligand>
        <name>ATP</name>
        <dbReference type="ChEBI" id="CHEBI:30616"/>
    </ligand>
</feature>
<comment type="function">
    <text evidence="4">Catalyzes the ATP-dependent conversion of 5-aminoimidazole ribonucleotide (AIR) and HCO(3)(-) to N5-carboxyaminoimidazole ribonucleotide (N5-CAIR).</text>
</comment>
<protein>
    <recommendedName>
        <fullName evidence="4 5">N5-carboxyaminoimidazole ribonucleotide synthase</fullName>
        <shortName evidence="4 5">N5-CAIR synthase</shortName>
        <ecNumber evidence="4 5">6.3.4.18</ecNumber>
    </recommendedName>
    <alternativeName>
        <fullName evidence="4 5">5-(carboxyamino)imidazole ribonucleotide synthetase</fullName>
    </alternativeName>
</protein>
<dbReference type="InterPro" id="IPR016185">
    <property type="entry name" value="PreATP-grasp_dom_sf"/>
</dbReference>
<evidence type="ECO:0000256" key="1">
    <source>
        <dbReference type="ARBA" id="ARBA00022741"/>
    </source>
</evidence>
<dbReference type="SUPFAM" id="SSF56059">
    <property type="entry name" value="Glutathione synthetase ATP-binding domain-like"/>
    <property type="match status" value="1"/>
</dbReference>
<evidence type="ECO:0000256" key="5">
    <source>
        <dbReference type="RuleBase" id="RU361200"/>
    </source>
</evidence>
<comment type="pathway">
    <text evidence="4 5">Purine metabolism; IMP biosynthesis via de novo pathway; 5-amino-1-(5-phospho-D-ribosyl)imidazole-4-carboxylate from 5-amino-1-(5-phospho-D-ribosyl)imidazole (N5-CAIR route): step 1/2.</text>
</comment>
<evidence type="ECO:0000256" key="4">
    <source>
        <dbReference type="HAMAP-Rule" id="MF_01928"/>
    </source>
</evidence>
<keyword evidence="2 4" id="KW-0658">Purine biosynthesis</keyword>
<accession>A0A2X2YGI9</accession>
<dbReference type="Proteomes" id="UP000250245">
    <property type="component" value="Unassembled WGS sequence"/>
</dbReference>
<dbReference type="InterPro" id="IPR011761">
    <property type="entry name" value="ATP-grasp"/>
</dbReference>
<dbReference type="InterPro" id="IPR013815">
    <property type="entry name" value="ATP_grasp_subdomain_1"/>
</dbReference>
<dbReference type="InterPro" id="IPR054350">
    <property type="entry name" value="PurT/PurK_preATP-grasp"/>
</dbReference>
<keyword evidence="3 4" id="KW-0067">ATP-binding</keyword>
<dbReference type="Gene3D" id="3.30.470.20">
    <property type="entry name" value="ATP-grasp fold, B domain"/>
    <property type="match status" value="1"/>
</dbReference>
<dbReference type="UniPathway" id="UPA00074">
    <property type="reaction ID" value="UER00942"/>
</dbReference>
<dbReference type="HAMAP" id="MF_01928">
    <property type="entry name" value="PurK"/>
    <property type="match status" value="1"/>
</dbReference>
<feature type="binding site" evidence="4">
    <location>
        <position position="190"/>
    </location>
    <ligand>
        <name>ATP</name>
        <dbReference type="ChEBI" id="CHEBI:30616"/>
    </ligand>
</feature>
<dbReference type="Pfam" id="PF02222">
    <property type="entry name" value="ATP-grasp"/>
    <property type="match status" value="1"/>
</dbReference>
<dbReference type="EMBL" id="UASJ01000001">
    <property type="protein sequence ID" value="SQB65488.1"/>
    <property type="molecule type" value="Genomic_DNA"/>
</dbReference>
<dbReference type="NCBIfam" id="NF004679">
    <property type="entry name" value="PRK06019.1-5"/>
    <property type="match status" value="1"/>
</dbReference>
<comment type="function">
    <text evidence="5">Catalyzes the ATP-dependent conversion of 5-aminoimidazole ribonucleotide (AIR) and HCO(3)- to N5-carboxyaminoimidazole ribonucleotide (N5-CAIR).</text>
</comment>
<dbReference type="InterPro" id="IPR040686">
    <property type="entry name" value="PurK_C"/>
</dbReference>
<dbReference type="AlphaFoldDB" id="A0A2X2YGI9"/>
<dbReference type="NCBIfam" id="NF004680">
    <property type="entry name" value="PRK06019.1-6"/>
    <property type="match status" value="1"/>
</dbReference>
<dbReference type="EC" id="6.3.4.18" evidence="4 5"/>
<evidence type="ECO:0000259" key="6">
    <source>
        <dbReference type="PROSITE" id="PS50975"/>
    </source>
</evidence>
<feature type="binding site" evidence="4">
    <location>
        <position position="146"/>
    </location>
    <ligand>
        <name>ATP</name>
        <dbReference type="ChEBI" id="CHEBI:30616"/>
    </ligand>
</feature>
<dbReference type="InterPro" id="IPR003135">
    <property type="entry name" value="ATP-grasp_carboxylate-amine"/>
</dbReference>
<dbReference type="GO" id="GO:0004638">
    <property type="term" value="F:phosphoribosylaminoimidazole carboxylase activity"/>
    <property type="evidence" value="ECO:0007669"/>
    <property type="project" value="InterPro"/>
</dbReference>
<comment type="caution">
    <text evidence="4">Lacks conserved residue(s) required for the propagation of feature annotation.</text>
</comment>
<gene>
    <name evidence="4 5 7" type="primary">purK</name>
    <name evidence="7" type="ORF">NCTC11820_01555</name>
</gene>
<dbReference type="PROSITE" id="PS50975">
    <property type="entry name" value="ATP_GRASP"/>
    <property type="match status" value="1"/>
</dbReference>
<feature type="binding site" evidence="4">
    <location>
        <position position="106"/>
    </location>
    <ligand>
        <name>ATP</name>
        <dbReference type="ChEBI" id="CHEBI:30616"/>
    </ligand>
</feature>
<dbReference type="InterPro" id="IPR005875">
    <property type="entry name" value="PurK"/>
</dbReference>
<dbReference type="SUPFAM" id="SSF52440">
    <property type="entry name" value="PreATP-grasp domain"/>
    <property type="match status" value="1"/>
</dbReference>
<dbReference type="PANTHER" id="PTHR11609:SF5">
    <property type="entry name" value="PHOSPHORIBOSYLAMINOIMIDAZOLE CARBOXYLASE"/>
    <property type="match status" value="1"/>
</dbReference>
<name>A0A2X2YGI9_9ACTO</name>
<dbReference type="Pfam" id="PF22660">
    <property type="entry name" value="RS_preATP-grasp-like"/>
    <property type="match status" value="1"/>
</dbReference>
<keyword evidence="4 5" id="KW-0436">Ligase</keyword>
<dbReference type="GO" id="GO:0005829">
    <property type="term" value="C:cytosol"/>
    <property type="evidence" value="ECO:0007669"/>
    <property type="project" value="TreeGrafter"/>
</dbReference>
<dbReference type="GeneID" id="55565170"/>
<dbReference type="Pfam" id="PF17769">
    <property type="entry name" value="PurK_C"/>
    <property type="match status" value="1"/>
</dbReference>
<feature type="domain" description="ATP-grasp" evidence="6">
    <location>
        <begin position="110"/>
        <end position="301"/>
    </location>
</feature>
<dbReference type="GO" id="GO:0034028">
    <property type="term" value="F:5-(carboxyamino)imidazole ribonucleotide synthase activity"/>
    <property type="evidence" value="ECO:0007669"/>
    <property type="project" value="UniProtKB-UniRule"/>
</dbReference>
<comment type="catalytic activity">
    <reaction evidence="4 5">
        <text>5-amino-1-(5-phospho-beta-D-ribosyl)imidazole + hydrogencarbonate + ATP = 5-carboxyamino-1-(5-phospho-D-ribosyl)imidazole + ADP + phosphate + 2 H(+)</text>
        <dbReference type="Rhea" id="RHEA:19317"/>
        <dbReference type="ChEBI" id="CHEBI:15378"/>
        <dbReference type="ChEBI" id="CHEBI:17544"/>
        <dbReference type="ChEBI" id="CHEBI:30616"/>
        <dbReference type="ChEBI" id="CHEBI:43474"/>
        <dbReference type="ChEBI" id="CHEBI:58730"/>
        <dbReference type="ChEBI" id="CHEBI:137981"/>
        <dbReference type="ChEBI" id="CHEBI:456216"/>
        <dbReference type="EC" id="6.3.4.18"/>
    </reaction>
</comment>
<evidence type="ECO:0000256" key="3">
    <source>
        <dbReference type="ARBA" id="ARBA00022840"/>
    </source>
</evidence>
<evidence type="ECO:0000313" key="7">
    <source>
        <dbReference type="EMBL" id="SQB65488.1"/>
    </source>
</evidence>
<dbReference type="GO" id="GO:0046872">
    <property type="term" value="F:metal ion binding"/>
    <property type="evidence" value="ECO:0007669"/>
    <property type="project" value="InterPro"/>
</dbReference>
<dbReference type="GO" id="GO:0006189">
    <property type="term" value="P:'de novo' IMP biosynthetic process"/>
    <property type="evidence" value="ECO:0007669"/>
    <property type="project" value="UniProtKB-UniRule"/>
</dbReference>
<dbReference type="SUPFAM" id="SSF51246">
    <property type="entry name" value="Rudiment single hybrid motif"/>
    <property type="match status" value="1"/>
</dbReference>
<dbReference type="Gene3D" id="3.30.1490.20">
    <property type="entry name" value="ATP-grasp fold, A domain"/>
    <property type="match status" value="1"/>
</dbReference>
<keyword evidence="1 4" id="KW-0547">Nucleotide-binding</keyword>
<dbReference type="Gene3D" id="3.40.50.20">
    <property type="match status" value="1"/>
</dbReference>